<protein>
    <submittedName>
        <fullName evidence="1">Uncharacterized protein</fullName>
    </submittedName>
</protein>
<reference evidence="1 2" key="1">
    <citation type="journal article" date="2017" name="Antonie Van Leeuwenhoek">
        <title>Phylogenomic resolution of the bacterial genus Pantoea and its relationship with Erwinia and Tatumella.</title>
        <authorList>
            <person name="Palmer M."/>
            <person name="Steenkamp E.T."/>
            <person name="Coetzee M.P."/>
            <person name="Chan W.Y."/>
            <person name="van Zyl E."/>
            <person name="De Maayer P."/>
            <person name="Coutinho T.A."/>
            <person name="Blom J."/>
            <person name="Smits T.H."/>
            <person name="Duffy B."/>
            <person name="Venter S.N."/>
        </authorList>
    </citation>
    <scope>NUCLEOTIDE SEQUENCE [LARGE SCALE GENOMIC DNA]</scope>
    <source>
        <strain evidence="1 2">LMG 26275</strain>
    </source>
</reference>
<gene>
    <name evidence="1" type="ORF">HA51_12650</name>
</gene>
<evidence type="ECO:0000313" key="1">
    <source>
        <dbReference type="EMBL" id="ORM69114.1"/>
    </source>
</evidence>
<dbReference type="EMBL" id="MLFR01000011">
    <property type="protein sequence ID" value="ORM69114.1"/>
    <property type="molecule type" value="Genomic_DNA"/>
</dbReference>
<organism evidence="1 2">
    <name type="scientific">Pantoea rwandensis</name>
    <dbReference type="NCBI Taxonomy" id="1076550"/>
    <lineage>
        <taxon>Bacteria</taxon>
        <taxon>Pseudomonadati</taxon>
        <taxon>Pseudomonadota</taxon>
        <taxon>Gammaproteobacteria</taxon>
        <taxon>Enterobacterales</taxon>
        <taxon>Erwiniaceae</taxon>
        <taxon>Pantoea</taxon>
    </lineage>
</organism>
<comment type="caution">
    <text evidence="1">The sequence shown here is derived from an EMBL/GenBank/DDBJ whole genome shotgun (WGS) entry which is preliminary data.</text>
</comment>
<evidence type="ECO:0000313" key="2">
    <source>
        <dbReference type="Proteomes" id="UP000193558"/>
    </source>
</evidence>
<dbReference type="SUPFAM" id="SSF69255">
    <property type="entry name" value="gp5 N-terminal domain-like"/>
    <property type="match status" value="1"/>
</dbReference>
<proteinExistence type="predicted"/>
<dbReference type="Proteomes" id="UP000193558">
    <property type="component" value="Unassembled WGS sequence"/>
</dbReference>
<accession>A0A1X1CXQ0</accession>
<sequence length="82" mass="8733">MNAHLTEIMGLIINLSRTAKPNGTPVYSAVQLPVQLAGHGSGMFQFPTVGTLTEVGFNGGRPDMPFVSQTVPLLKPGEQLQQ</sequence>
<name>A0A1X1CXQ0_9GAMM</name>
<dbReference type="AlphaFoldDB" id="A0A1X1CXQ0"/>